<feature type="transmembrane region" description="Helical" evidence="2">
    <location>
        <begin position="30"/>
        <end position="53"/>
    </location>
</feature>
<sequence>MSVESNNNENGQQQSGEKLLKKIKKVIDSLGSFNSSVISILGLGIVGIANWFLKLHYSQVSESFYEIDEKYFFSYNYRKAFYILMFWILISSIYFLITEIYIKKNRDEEKWIREVFFLGNICLQTYLIYLPSYTLSLLFNFNILLKIIIFSILLILVIVYNKQEYSQKRTGGFLLIFIIYYCLTYFIIAYRISNFKNYELTTIESKDKVSKKVVVLSEYQGKYLVVPYLKKNEVLEMQENKLVYNINEKKSTCKKEYCFFTGSYEFIDKFDYIFKTERINEENIRIVKEELEYISQNQKKDGTTEIEENKDNKDIKNKPSENEEKDTTICFIIDKNCKIKCCNKNKK</sequence>
<keyword evidence="2" id="KW-0812">Transmembrane</keyword>
<keyword evidence="2" id="KW-0472">Membrane</keyword>
<evidence type="ECO:0000256" key="1">
    <source>
        <dbReference type="SAM" id="MobiDB-lite"/>
    </source>
</evidence>
<feature type="transmembrane region" description="Helical" evidence="2">
    <location>
        <begin position="137"/>
        <end position="160"/>
    </location>
</feature>
<dbReference type="Proteomes" id="UP000321378">
    <property type="component" value="Chromosome"/>
</dbReference>
<feature type="transmembrane region" description="Helical" evidence="2">
    <location>
        <begin position="80"/>
        <end position="102"/>
    </location>
</feature>
<organism evidence="3 4">
    <name type="scientific">Leptotrichia trevisanii</name>
    <dbReference type="NCBI Taxonomy" id="109328"/>
    <lineage>
        <taxon>Bacteria</taxon>
        <taxon>Fusobacteriati</taxon>
        <taxon>Fusobacteriota</taxon>
        <taxon>Fusobacteriia</taxon>
        <taxon>Fusobacteriales</taxon>
        <taxon>Leptotrichiaceae</taxon>
        <taxon>Leptotrichia</taxon>
    </lineage>
</organism>
<dbReference type="RefSeq" id="WP_146996170.1">
    <property type="nucleotide sequence ID" value="NZ_AP019840.1"/>
</dbReference>
<gene>
    <name evidence="3" type="ORF">JMUB3935_0719</name>
</gene>
<dbReference type="AlphaFoldDB" id="A0A510KM90"/>
<name>A0A510KM90_9FUSO</name>
<accession>A0A510KM90</accession>
<feature type="transmembrane region" description="Helical" evidence="2">
    <location>
        <begin position="172"/>
        <end position="192"/>
    </location>
</feature>
<feature type="region of interest" description="Disordered" evidence="1">
    <location>
        <begin position="302"/>
        <end position="324"/>
    </location>
</feature>
<evidence type="ECO:0000313" key="3">
    <source>
        <dbReference type="EMBL" id="BBM51741.1"/>
    </source>
</evidence>
<reference evidence="3 4" key="1">
    <citation type="submission" date="2019-07" db="EMBL/GenBank/DDBJ databases">
        <title>Complete Genome Sequence of Leptotrichia trevisanii Strain JMUB3935.</title>
        <authorList>
            <person name="Watanabe S."/>
            <person name="Cui L."/>
        </authorList>
    </citation>
    <scope>NUCLEOTIDE SEQUENCE [LARGE SCALE GENOMIC DNA]</scope>
    <source>
        <strain evidence="3 4">JMUB3935</strain>
    </source>
</reference>
<protein>
    <submittedName>
        <fullName evidence="3">Uncharacterized protein</fullName>
    </submittedName>
</protein>
<keyword evidence="2" id="KW-1133">Transmembrane helix</keyword>
<evidence type="ECO:0000256" key="2">
    <source>
        <dbReference type="SAM" id="Phobius"/>
    </source>
</evidence>
<feature type="transmembrane region" description="Helical" evidence="2">
    <location>
        <begin position="114"/>
        <end position="131"/>
    </location>
</feature>
<dbReference type="EMBL" id="AP019840">
    <property type="protein sequence ID" value="BBM51741.1"/>
    <property type="molecule type" value="Genomic_DNA"/>
</dbReference>
<evidence type="ECO:0000313" key="4">
    <source>
        <dbReference type="Proteomes" id="UP000321378"/>
    </source>
</evidence>
<proteinExistence type="predicted"/>